<evidence type="ECO:0000313" key="2">
    <source>
        <dbReference type="EMBL" id="QJW95823.1"/>
    </source>
</evidence>
<sequence>MTDGPEYRGGFRLRADVLVAACIAFVGFGLVMSGVAKARNQSRILACQNNLRTLHAGLTGYADTDPQGRYPQIGTPELPTADAFATSLVDLGYLPAGYKPGCPAAVECPAYTYTLGFRGPNDELLSLRRPTATSDPADENDLMPVSADLPAATVTATAGPVSPHAGCMNVLFVGGNVRLTQSPNVGPNGDDIYRNVFGQVAAGANRGDAVLGGPGSRP</sequence>
<organism evidence="2 3">
    <name type="scientific">Frigoriglobus tundricola</name>
    <dbReference type="NCBI Taxonomy" id="2774151"/>
    <lineage>
        <taxon>Bacteria</taxon>
        <taxon>Pseudomonadati</taxon>
        <taxon>Planctomycetota</taxon>
        <taxon>Planctomycetia</taxon>
        <taxon>Gemmatales</taxon>
        <taxon>Gemmataceae</taxon>
        <taxon>Frigoriglobus</taxon>
    </lineage>
</organism>
<accession>A0A6M5YRA7</accession>
<feature type="transmembrane region" description="Helical" evidence="1">
    <location>
        <begin position="17"/>
        <end position="36"/>
    </location>
</feature>
<keyword evidence="1" id="KW-1133">Transmembrane helix</keyword>
<dbReference type="RefSeq" id="WP_171471532.1">
    <property type="nucleotide sequence ID" value="NZ_CP053452.2"/>
</dbReference>
<evidence type="ECO:0000313" key="3">
    <source>
        <dbReference type="Proteomes" id="UP000503447"/>
    </source>
</evidence>
<proteinExistence type="predicted"/>
<name>A0A6M5YRA7_9BACT</name>
<gene>
    <name evidence="2" type="ORF">FTUN_3377</name>
</gene>
<evidence type="ECO:0000256" key="1">
    <source>
        <dbReference type="SAM" id="Phobius"/>
    </source>
</evidence>
<dbReference type="Proteomes" id="UP000503447">
    <property type="component" value="Chromosome"/>
</dbReference>
<keyword evidence="3" id="KW-1185">Reference proteome</keyword>
<keyword evidence="1" id="KW-0812">Transmembrane</keyword>
<protein>
    <submittedName>
        <fullName evidence="2">Uncharacterized protein</fullName>
    </submittedName>
</protein>
<dbReference type="EMBL" id="CP053452">
    <property type="protein sequence ID" value="QJW95823.1"/>
    <property type="molecule type" value="Genomic_DNA"/>
</dbReference>
<reference evidence="3" key="1">
    <citation type="submission" date="2020-05" db="EMBL/GenBank/DDBJ databases">
        <title>Frigoriglobus tundricola gen. nov., sp. nov., a psychrotolerant cellulolytic planctomycete of the family Gemmataceae with two divergent copies of 16S rRNA gene.</title>
        <authorList>
            <person name="Kulichevskaya I.S."/>
            <person name="Ivanova A.A."/>
            <person name="Naumoff D.G."/>
            <person name="Beletsky A.V."/>
            <person name="Rijpstra W.I.C."/>
            <person name="Sinninghe Damste J.S."/>
            <person name="Mardanov A.V."/>
            <person name="Ravin N.V."/>
            <person name="Dedysh S.N."/>
        </authorList>
    </citation>
    <scope>NUCLEOTIDE SEQUENCE [LARGE SCALE GENOMIC DNA]</scope>
    <source>
        <strain evidence="3">PL17</strain>
    </source>
</reference>
<dbReference type="AlphaFoldDB" id="A0A6M5YRA7"/>
<keyword evidence="1" id="KW-0472">Membrane</keyword>
<dbReference type="KEGG" id="ftj:FTUN_3377"/>